<gene>
    <name evidence="2" type="ORF">PGLA1383_LOCUS14199</name>
</gene>
<dbReference type="Pfam" id="PF25794">
    <property type="entry name" value="SACS"/>
    <property type="match status" value="1"/>
</dbReference>
<evidence type="ECO:0000259" key="1">
    <source>
        <dbReference type="Pfam" id="PF25794"/>
    </source>
</evidence>
<dbReference type="AlphaFoldDB" id="A0A813ECJ9"/>
<evidence type="ECO:0000313" key="3">
    <source>
        <dbReference type="Proteomes" id="UP000654075"/>
    </source>
</evidence>
<name>A0A813ECJ9_POLGL</name>
<feature type="domain" description="Sacsin/Nov" evidence="1">
    <location>
        <begin position="493"/>
        <end position="611"/>
    </location>
</feature>
<sequence>VEILAQSGAGRRSVPALLLAMGGVEAELCRGRGRGDWASLGLEGGFGAWLGQNAERLAQASGAITTSLQVEQEVAAFCSQMKAAIAGKRLDGSGSASFEAWLRPALRAHFGELLVEADIDAAVLHMTAEASEDKASVVNLQTSLAAAGHLPAEQAPDQAQGSVRAEAAARAVEAILEVPLLVNLRDALSDWSRRFGPVLGTDLASFLRSAAFTEMAAAQLGSRCVLELRHGSFVLLPTGQDSRPAAFAAALTARDARRAAAIVLALMLEERPPLELLRQVADEAYRSWDLPGVAEDFLLRAVCTLPQESPKACVEILGSSYLRLERPRQDLLAVGMAAESTEFTMALRRVGRLFGVMEWQEAAWRPLPQQQVEAARAPSSSEKPGEGLLPAVASSLAAPPTTATTTAATTTTTGAGVICHSRDADLGPAAASASDRGMHNEELCWDIALDKMVEFQNVDLAKRVWIKEPEDVRVRSLQRTVQGSVKRLSEDLYSGEAHFLLELVQNVDDCAYPPGVTPTLRLTHETRREEFSKLTSFEAEASTADGLLVFEHNESGFEERNVRAICDIDLSTKSAAQKRFIGAKGIGFKSVFLVTSTPVIHSGGYHFLFDAEALGGLGSLLPFPLLPPEKLSTGTRLVLPLRSETGPLRKRGLGASDVARRALRDIQPTLLLFLRKLQRIETSDQDLGRETIMQKSVLRLDTGGDEVSLQTTVLASASTGVAAAAATEIERWFVHTTVLRGPGANAEENVHTELKLAFRLDGPVARGEEAGPQQAFAWLPLRSYGLRFIIQADWRVPSSREAVTDQPFNQYIREEVPRAFAAAARALAASAELVTRNAAGTWEELQAPLDAAVGALAPLYGAVPRPGEALEFFLPTPQAIIRQLREVRPQLSRRVPEDLLSPETLAALEPLLVASGRYLQVGHLPGRAADALGVHGVDGAVAVDCLRAFPAKRAAGKALDEADLRLLHWLLLVIACEPNQPLEQLKTVPMLPTVGGKLVAAADGDIFDMPSDFPMALKGVLRLDPRLGAMARPEVRLLLDSLGVERIESSSFFERILLPKLKQPEPPDTQELLEVTRTLKELMSTSLDQDQKRSQLVDLLRGSKDGWWALATDGRSSDRLVRLGGSSSEVLHLTPLSSELAQAVLGAGRGSWLVPSSSYAEEDG</sequence>
<dbReference type="NCBIfam" id="NF047352">
    <property type="entry name" value="P_loop_sacsin"/>
    <property type="match status" value="1"/>
</dbReference>
<feature type="non-terminal residue" evidence="2">
    <location>
        <position position="1164"/>
    </location>
</feature>
<evidence type="ECO:0000313" key="2">
    <source>
        <dbReference type="EMBL" id="CAE8595693.1"/>
    </source>
</evidence>
<organism evidence="2 3">
    <name type="scientific">Polarella glacialis</name>
    <name type="common">Dinoflagellate</name>
    <dbReference type="NCBI Taxonomy" id="89957"/>
    <lineage>
        <taxon>Eukaryota</taxon>
        <taxon>Sar</taxon>
        <taxon>Alveolata</taxon>
        <taxon>Dinophyceae</taxon>
        <taxon>Suessiales</taxon>
        <taxon>Suessiaceae</taxon>
        <taxon>Polarella</taxon>
    </lineage>
</organism>
<dbReference type="InterPro" id="IPR052957">
    <property type="entry name" value="Auxin_embryo_med"/>
</dbReference>
<keyword evidence="3" id="KW-1185">Reference proteome</keyword>
<dbReference type="EMBL" id="CAJNNV010008041">
    <property type="protein sequence ID" value="CAE8595693.1"/>
    <property type="molecule type" value="Genomic_DNA"/>
</dbReference>
<dbReference type="InterPro" id="IPR058210">
    <property type="entry name" value="SACS/Nov_dom"/>
</dbReference>
<dbReference type="PANTHER" id="PTHR32387:SF0">
    <property type="entry name" value="PROTEIN NO VEIN"/>
    <property type="match status" value="1"/>
</dbReference>
<dbReference type="OrthoDB" id="449305at2759"/>
<dbReference type="PANTHER" id="PTHR32387">
    <property type="entry name" value="WU:FJ29H11"/>
    <property type="match status" value="1"/>
</dbReference>
<dbReference type="Gene3D" id="3.30.565.10">
    <property type="entry name" value="Histidine kinase-like ATPase, C-terminal domain"/>
    <property type="match status" value="1"/>
</dbReference>
<dbReference type="InterPro" id="IPR036890">
    <property type="entry name" value="HATPase_C_sf"/>
</dbReference>
<reference evidence="2" key="1">
    <citation type="submission" date="2021-02" db="EMBL/GenBank/DDBJ databases">
        <authorList>
            <person name="Dougan E. K."/>
            <person name="Rhodes N."/>
            <person name="Thang M."/>
            <person name="Chan C."/>
        </authorList>
    </citation>
    <scope>NUCLEOTIDE SEQUENCE</scope>
</reference>
<feature type="non-terminal residue" evidence="2">
    <location>
        <position position="1"/>
    </location>
</feature>
<proteinExistence type="predicted"/>
<dbReference type="SUPFAM" id="SSF55874">
    <property type="entry name" value="ATPase domain of HSP90 chaperone/DNA topoisomerase II/histidine kinase"/>
    <property type="match status" value="1"/>
</dbReference>
<protein>
    <recommendedName>
        <fullName evidence="1">Sacsin/Nov domain-containing protein</fullName>
    </recommendedName>
</protein>
<comment type="caution">
    <text evidence="2">The sequence shown here is derived from an EMBL/GenBank/DDBJ whole genome shotgun (WGS) entry which is preliminary data.</text>
</comment>
<accession>A0A813ECJ9</accession>
<dbReference type="Proteomes" id="UP000654075">
    <property type="component" value="Unassembled WGS sequence"/>
</dbReference>